<evidence type="ECO:0000256" key="3">
    <source>
        <dbReference type="ARBA" id="ARBA00022519"/>
    </source>
</evidence>
<dbReference type="InterPro" id="IPR026579">
    <property type="entry name" value="FtsQ"/>
</dbReference>
<feature type="domain" description="POTRA" evidence="10">
    <location>
        <begin position="47"/>
        <end position="115"/>
    </location>
</feature>
<dbReference type="EMBL" id="QMQB01000025">
    <property type="protein sequence ID" value="RLE14721.1"/>
    <property type="molecule type" value="Genomic_DNA"/>
</dbReference>
<gene>
    <name evidence="11" type="ORF">DRI96_01035</name>
</gene>
<dbReference type="InterPro" id="IPR034746">
    <property type="entry name" value="POTRA"/>
</dbReference>
<comment type="caution">
    <text evidence="11">The sequence shown here is derived from an EMBL/GenBank/DDBJ whole genome shotgun (WGS) entry which is preliminary data.</text>
</comment>
<accession>A0A662DK91</accession>
<evidence type="ECO:0000256" key="8">
    <source>
        <dbReference type="ARBA" id="ARBA00023306"/>
    </source>
</evidence>
<evidence type="ECO:0000256" key="6">
    <source>
        <dbReference type="ARBA" id="ARBA00022989"/>
    </source>
</evidence>
<evidence type="ECO:0000256" key="7">
    <source>
        <dbReference type="ARBA" id="ARBA00023136"/>
    </source>
</evidence>
<evidence type="ECO:0000256" key="2">
    <source>
        <dbReference type="ARBA" id="ARBA00022475"/>
    </source>
</evidence>
<sequence>MGSHRKYAHSWKYQTRRKKKGTFFVLFTIIFSLIIFTVRFIIVLPYFYIRDVRIRGLKRLSPSQLTAKINIPPHTSIFTLNLDKIYKSIESQPMVKRVIIKKKLPSTLLIDVEERLPYAYIKIKEKFWEIDKEGIILRVAEGSLKDLPLIEGIDPVKDRKKLLNILNILKLCELLNIKVDRIVVEKKDKGIVAYAGNIQIIIGKANYYRYLFYVPEIIEDAKKRKERLIYIDLRFNGQIVVLPKKIK</sequence>
<protein>
    <recommendedName>
        <fullName evidence="10">POTRA domain-containing protein</fullName>
    </recommendedName>
</protein>
<evidence type="ECO:0000313" key="12">
    <source>
        <dbReference type="Proteomes" id="UP000267654"/>
    </source>
</evidence>
<dbReference type="Gene3D" id="3.10.20.310">
    <property type="entry name" value="membrane protein fhac"/>
    <property type="match status" value="1"/>
</dbReference>
<organism evidence="11 12">
    <name type="scientific">Aerophobetes bacterium</name>
    <dbReference type="NCBI Taxonomy" id="2030807"/>
    <lineage>
        <taxon>Bacteria</taxon>
        <taxon>Candidatus Aerophobota</taxon>
    </lineage>
</organism>
<evidence type="ECO:0000259" key="10">
    <source>
        <dbReference type="PROSITE" id="PS51779"/>
    </source>
</evidence>
<evidence type="ECO:0000313" key="11">
    <source>
        <dbReference type="EMBL" id="RLE14721.1"/>
    </source>
</evidence>
<dbReference type="InterPro" id="IPR005548">
    <property type="entry name" value="Cell_div_FtsQ/DivIB_C"/>
</dbReference>
<dbReference type="Pfam" id="PF08478">
    <property type="entry name" value="POTRA_1"/>
    <property type="match status" value="1"/>
</dbReference>
<comment type="subcellular location">
    <subcellularLocation>
        <location evidence="1">Membrane</location>
    </subcellularLocation>
</comment>
<dbReference type="GO" id="GO:0016020">
    <property type="term" value="C:membrane"/>
    <property type="evidence" value="ECO:0007669"/>
    <property type="project" value="UniProtKB-SubCell"/>
</dbReference>
<dbReference type="AlphaFoldDB" id="A0A662DK91"/>
<evidence type="ECO:0000256" key="5">
    <source>
        <dbReference type="ARBA" id="ARBA00022692"/>
    </source>
</evidence>
<evidence type="ECO:0000256" key="1">
    <source>
        <dbReference type="ARBA" id="ARBA00004370"/>
    </source>
</evidence>
<keyword evidence="6 9" id="KW-1133">Transmembrane helix</keyword>
<keyword evidence="3" id="KW-0997">Cell inner membrane</keyword>
<keyword evidence="4" id="KW-0132">Cell division</keyword>
<dbReference type="PANTHER" id="PTHR35851:SF1">
    <property type="entry name" value="CELL DIVISION PROTEIN FTSQ"/>
    <property type="match status" value="1"/>
</dbReference>
<keyword evidence="7 9" id="KW-0472">Membrane</keyword>
<keyword evidence="8" id="KW-0131">Cell cycle</keyword>
<dbReference type="GO" id="GO:0090529">
    <property type="term" value="P:cell septum assembly"/>
    <property type="evidence" value="ECO:0007669"/>
    <property type="project" value="InterPro"/>
</dbReference>
<evidence type="ECO:0000256" key="9">
    <source>
        <dbReference type="SAM" id="Phobius"/>
    </source>
</evidence>
<dbReference type="Proteomes" id="UP000267654">
    <property type="component" value="Unassembled WGS sequence"/>
</dbReference>
<name>A0A662DK91_UNCAE</name>
<dbReference type="Pfam" id="PF03799">
    <property type="entry name" value="FtsQ_DivIB_C"/>
    <property type="match status" value="1"/>
</dbReference>
<feature type="transmembrane region" description="Helical" evidence="9">
    <location>
        <begin position="21"/>
        <end position="49"/>
    </location>
</feature>
<dbReference type="InterPro" id="IPR013685">
    <property type="entry name" value="POTRA_FtsQ_type"/>
</dbReference>
<keyword evidence="5 9" id="KW-0812">Transmembrane</keyword>
<proteinExistence type="predicted"/>
<reference evidence="11 12" key="1">
    <citation type="submission" date="2018-06" db="EMBL/GenBank/DDBJ databases">
        <title>Extensive metabolic versatility and redundancy in microbially diverse, dynamic hydrothermal sediments.</title>
        <authorList>
            <person name="Dombrowski N."/>
            <person name="Teske A."/>
            <person name="Baker B.J."/>
        </authorList>
    </citation>
    <scope>NUCLEOTIDE SEQUENCE [LARGE SCALE GENOMIC DNA]</scope>
    <source>
        <strain evidence="11">B19_G9</strain>
    </source>
</reference>
<dbReference type="PROSITE" id="PS51779">
    <property type="entry name" value="POTRA"/>
    <property type="match status" value="1"/>
</dbReference>
<evidence type="ECO:0000256" key="4">
    <source>
        <dbReference type="ARBA" id="ARBA00022618"/>
    </source>
</evidence>
<dbReference type="PANTHER" id="PTHR35851">
    <property type="entry name" value="CELL DIVISION PROTEIN FTSQ"/>
    <property type="match status" value="1"/>
</dbReference>
<keyword evidence="2" id="KW-1003">Cell membrane</keyword>